<reference evidence="5" key="1">
    <citation type="submission" date="2021-01" db="EMBL/GenBank/DDBJ databases">
        <authorList>
            <person name="Corre E."/>
            <person name="Pelletier E."/>
            <person name="Niang G."/>
            <person name="Scheremetjew M."/>
            <person name="Finn R."/>
            <person name="Kale V."/>
            <person name="Holt S."/>
            <person name="Cochrane G."/>
            <person name="Meng A."/>
            <person name="Brown T."/>
            <person name="Cohen L."/>
        </authorList>
    </citation>
    <scope>NUCLEOTIDE SEQUENCE</scope>
    <source>
        <strain evidence="5">RCC1614</strain>
    </source>
</reference>
<dbReference type="Pfam" id="PF00808">
    <property type="entry name" value="CBFD_NFYB_HMF"/>
    <property type="match status" value="1"/>
</dbReference>
<evidence type="ECO:0000256" key="1">
    <source>
        <dbReference type="ARBA" id="ARBA00004123"/>
    </source>
</evidence>
<evidence type="ECO:0000259" key="4">
    <source>
        <dbReference type="Pfam" id="PF00808"/>
    </source>
</evidence>
<dbReference type="InterPro" id="IPR051377">
    <property type="entry name" value="DNA_Pol-Epsilon_Subunit"/>
</dbReference>
<dbReference type="Gene3D" id="1.10.20.10">
    <property type="entry name" value="Histone, subunit A"/>
    <property type="match status" value="1"/>
</dbReference>
<comment type="subcellular location">
    <subcellularLocation>
        <location evidence="1">Nucleus</location>
    </subcellularLocation>
</comment>
<feature type="compositionally biased region" description="Basic and acidic residues" evidence="3">
    <location>
        <begin position="108"/>
        <end position="122"/>
    </location>
</feature>
<dbReference type="GO" id="GO:0006974">
    <property type="term" value="P:DNA damage response"/>
    <property type="evidence" value="ECO:0007669"/>
    <property type="project" value="TreeGrafter"/>
</dbReference>
<dbReference type="GO" id="GO:0008623">
    <property type="term" value="C:CHRAC"/>
    <property type="evidence" value="ECO:0007669"/>
    <property type="project" value="TreeGrafter"/>
</dbReference>
<dbReference type="GO" id="GO:0008622">
    <property type="term" value="C:epsilon DNA polymerase complex"/>
    <property type="evidence" value="ECO:0007669"/>
    <property type="project" value="TreeGrafter"/>
</dbReference>
<dbReference type="InterPro" id="IPR009072">
    <property type="entry name" value="Histone-fold"/>
</dbReference>
<dbReference type="InterPro" id="IPR003958">
    <property type="entry name" value="CBFA_NFYB_domain"/>
</dbReference>
<dbReference type="GO" id="GO:0046982">
    <property type="term" value="F:protein heterodimerization activity"/>
    <property type="evidence" value="ECO:0007669"/>
    <property type="project" value="InterPro"/>
</dbReference>
<dbReference type="GO" id="GO:0006272">
    <property type="term" value="P:leading strand elongation"/>
    <property type="evidence" value="ECO:0007669"/>
    <property type="project" value="TreeGrafter"/>
</dbReference>
<gene>
    <name evidence="5" type="ORF">MPUS1402_LOCUS4940</name>
</gene>
<dbReference type="GO" id="GO:0031507">
    <property type="term" value="P:heterochromatin formation"/>
    <property type="evidence" value="ECO:0007669"/>
    <property type="project" value="TreeGrafter"/>
</dbReference>
<evidence type="ECO:0000256" key="3">
    <source>
        <dbReference type="SAM" id="MobiDB-lite"/>
    </source>
</evidence>
<dbReference type="PANTHER" id="PTHR46172:SF1">
    <property type="entry name" value="DNA POLYMERASE EPSILON SUBUNIT 3"/>
    <property type="match status" value="1"/>
</dbReference>
<accession>A0A7R9TIB2</accession>
<keyword evidence="2" id="KW-0539">Nucleus</keyword>
<proteinExistence type="predicted"/>
<dbReference type="GO" id="GO:0031490">
    <property type="term" value="F:chromatin DNA binding"/>
    <property type="evidence" value="ECO:0007669"/>
    <property type="project" value="TreeGrafter"/>
</dbReference>
<dbReference type="PANTHER" id="PTHR46172">
    <property type="entry name" value="DNA POLYMERASE EPSILON SUBUNIT 3"/>
    <property type="match status" value="1"/>
</dbReference>
<evidence type="ECO:0000256" key="2">
    <source>
        <dbReference type="ARBA" id="ARBA00023242"/>
    </source>
</evidence>
<dbReference type="AlphaFoldDB" id="A0A7R9TIB2"/>
<dbReference type="SUPFAM" id="SSF47113">
    <property type="entry name" value="Histone-fold"/>
    <property type="match status" value="1"/>
</dbReference>
<feature type="region of interest" description="Disordered" evidence="3">
    <location>
        <begin position="108"/>
        <end position="171"/>
    </location>
</feature>
<name>A0A7R9TIB2_MICPS</name>
<sequence>MSSDGDDLPRAHIKRIVKKKLTELMNEGFAGDGKGGKGPDGNVQKEALQAFSECAKIFIHYLTATANDICRDGKRQTISVDDVFKAIDELEFGEFSEPLRQAFEGLKKDAAAKSAKKTDAASKKRKASEDAAGGVGDGEAASQGDGEDNEDDEEGEEEGEDDADGDDATAD</sequence>
<evidence type="ECO:0000313" key="5">
    <source>
        <dbReference type="EMBL" id="CAD8235914.1"/>
    </source>
</evidence>
<dbReference type="CDD" id="cd22928">
    <property type="entry name" value="HFD_POLE3_DPB4"/>
    <property type="match status" value="1"/>
</dbReference>
<feature type="compositionally biased region" description="Acidic residues" evidence="3">
    <location>
        <begin position="145"/>
        <end position="171"/>
    </location>
</feature>
<organism evidence="5">
    <name type="scientific">Micromonas pusilla</name>
    <name type="common">Picoplanktonic green alga</name>
    <name type="synonym">Chromulina pusilla</name>
    <dbReference type="NCBI Taxonomy" id="38833"/>
    <lineage>
        <taxon>Eukaryota</taxon>
        <taxon>Viridiplantae</taxon>
        <taxon>Chlorophyta</taxon>
        <taxon>Mamiellophyceae</taxon>
        <taxon>Mamiellales</taxon>
        <taxon>Mamiellaceae</taxon>
        <taxon>Micromonas</taxon>
    </lineage>
</organism>
<protein>
    <recommendedName>
        <fullName evidence="4">Transcription factor CBF/NF-Y/archaeal histone domain-containing protein</fullName>
    </recommendedName>
</protein>
<dbReference type="EMBL" id="HBDY01006620">
    <property type="protein sequence ID" value="CAD8235914.1"/>
    <property type="molecule type" value="Transcribed_RNA"/>
</dbReference>
<feature type="domain" description="Transcription factor CBF/NF-Y/archaeal histone" evidence="4">
    <location>
        <begin position="40"/>
        <end position="87"/>
    </location>
</feature>